<reference evidence="1" key="1">
    <citation type="journal article" date="2023" name="J Glob Antimicrob Resist">
        <title>Emergence of NDM-1 and KPC-3 carbapenemases in Kluyvera cryocrescens: Investigating genetic heterogeneity and acquisition routes of blaNDM-1 in Enterobacterales species in Portugal.</title>
        <authorList>
            <person name="Loiodice M."/>
            <person name="Ribeiro M."/>
            <person name="Peixe L."/>
            <person name="Novais A."/>
        </authorList>
    </citation>
    <scope>NUCLEOTIDE SEQUENCE</scope>
    <source>
        <strain evidence="1">K629</strain>
    </source>
</reference>
<dbReference type="Gene3D" id="3.30.450.360">
    <property type="match status" value="1"/>
</dbReference>
<dbReference type="EMBL" id="JAUEQX010000023">
    <property type="protein sequence ID" value="MDW3779656.1"/>
    <property type="molecule type" value="Genomic_DNA"/>
</dbReference>
<dbReference type="InterPro" id="IPR009987">
    <property type="entry name" value="IM_PilM"/>
</dbReference>
<dbReference type="Proteomes" id="UP001276300">
    <property type="component" value="Unassembled WGS sequence"/>
</dbReference>
<protein>
    <submittedName>
        <fullName evidence="1">Type IV pilus biogenesis protein PilM</fullName>
    </submittedName>
</protein>
<gene>
    <name evidence="1" type="primary">pilM</name>
    <name evidence="1" type="ORF">QWU01_22915</name>
</gene>
<dbReference type="RefSeq" id="WP_318243147.1">
    <property type="nucleotide sequence ID" value="NZ_JAMWJA010000011.1"/>
</dbReference>
<comment type="caution">
    <text evidence="1">The sequence shown here is derived from an EMBL/GenBank/DDBJ whole genome shotgun (WGS) entry which is preliminary data.</text>
</comment>
<dbReference type="Pfam" id="PF07419">
    <property type="entry name" value="PilM"/>
    <property type="match status" value="1"/>
</dbReference>
<dbReference type="AlphaFoldDB" id="A0AAW9CBV8"/>
<organism evidence="1 2">
    <name type="scientific">Kluyvera cryocrescens</name>
    <name type="common">Kluyvera citrophila</name>
    <dbReference type="NCBI Taxonomy" id="580"/>
    <lineage>
        <taxon>Bacteria</taxon>
        <taxon>Pseudomonadati</taxon>
        <taxon>Pseudomonadota</taxon>
        <taxon>Gammaproteobacteria</taxon>
        <taxon>Enterobacterales</taxon>
        <taxon>Enterobacteriaceae</taxon>
        <taxon>Kluyvera</taxon>
    </lineage>
</organism>
<sequence>MSRVILAVILFLFLIASDIDIQQRQKSTSLAQSQTANLYASQMLLLADMVNEYRHQTGVQDGVVPLDQLGLPFSPDSRIQYQLQQGRLWIWMPEQPGLIDALRSRSRGSALIGTLSGGQLIWLSGMATGLIAPQNVADGNVIYLN</sequence>
<name>A0AAW9CBV8_KLUCR</name>
<evidence type="ECO:0000313" key="1">
    <source>
        <dbReference type="EMBL" id="MDW3779656.1"/>
    </source>
</evidence>
<evidence type="ECO:0000313" key="2">
    <source>
        <dbReference type="Proteomes" id="UP001276300"/>
    </source>
</evidence>
<proteinExistence type="predicted"/>
<accession>A0AAW9CBV8</accession>